<evidence type="ECO:0000256" key="6">
    <source>
        <dbReference type="ARBA" id="ARBA00022516"/>
    </source>
</evidence>
<feature type="domain" description="Carrier" evidence="12">
    <location>
        <begin position="6"/>
        <end position="72"/>
    </location>
</feature>
<comment type="PTM">
    <text evidence="11">4'-phosphopantetheine is transferred from CoA to a specific serine of apo-ACP by AcpS. This modification is essential for activity because fatty acids are bound in thioester linkage to the sulfhydryl of the prosthetic group.</text>
</comment>
<evidence type="ECO:0000256" key="3">
    <source>
        <dbReference type="ARBA" id="ARBA00010930"/>
    </source>
</evidence>
<gene>
    <name evidence="13" type="primary">acpM</name>
    <name evidence="11" type="synonym">acpP</name>
</gene>
<evidence type="ECO:0000256" key="10">
    <source>
        <dbReference type="ARBA" id="ARBA00023160"/>
    </source>
</evidence>
<dbReference type="InterPro" id="IPR053393">
    <property type="entry name" value="Meromycolate-ACP"/>
</dbReference>
<dbReference type="UniPathway" id="UPA00094"/>
<feature type="modified residue" description="O-(pantetheine 4'-phosphoryl)serine" evidence="11">
    <location>
        <position position="106"/>
    </location>
</feature>
<dbReference type="AlphaFoldDB" id="Q2V0N9"/>
<dbReference type="HAMAP" id="MF_01217">
    <property type="entry name" value="Acyl_carrier"/>
    <property type="match status" value="2"/>
</dbReference>
<dbReference type="GO" id="GO:0016020">
    <property type="term" value="C:membrane"/>
    <property type="evidence" value="ECO:0007669"/>
    <property type="project" value="GOC"/>
</dbReference>
<evidence type="ECO:0000256" key="8">
    <source>
        <dbReference type="ARBA" id="ARBA00022832"/>
    </source>
</evidence>
<keyword evidence="4 11" id="KW-0596">Phosphopantetheine</keyword>
<dbReference type="PANTHER" id="PTHR20863:SF76">
    <property type="entry name" value="CARRIER DOMAIN-CONTAINING PROTEIN"/>
    <property type="match status" value="1"/>
</dbReference>
<accession>Q2V0N9</accession>
<evidence type="ECO:0000256" key="11">
    <source>
        <dbReference type="HAMAP-Rule" id="MF_01217"/>
    </source>
</evidence>
<dbReference type="PROSITE" id="PS50075">
    <property type="entry name" value="CARRIER"/>
    <property type="match status" value="2"/>
</dbReference>
<reference evidence="13" key="1">
    <citation type="journal article" date="2006" name="J. Biotechnol.">
        <title>Gene expression analysis using a modified HiCEP method applicable to prokaryotes: a study of the response of Rhodococcus to isoniazid and ethambutol.</title>
        <authorList>
            <person name="Mitani Y."/>
            <person name="Suzuki K."/>
            <person name="Kondo K."/>
            <person name="Okumura K."/>
            <person name="Tamura T."/>
        </authorList>
    </citation>
    <scope>NUCLEOTIDE SEQUENCE</scope>
    <source>
        <strain evidence="13">JCM 3201</strain>
    </source>
</reference>
<evidence type="ECO:0000256" key="7">
    <source>
        <dbReference type="ARBA" id="ARBA00022553"/>
    </source>
</evidence>
<dbReference type="GO" id="GO:0000036">
    <property type="term" value="F:acyl carrier activity"/>
    <property type="evidence" value="ECO:0007669"/>
    <property type="project" value="UniProtKB-UniRule"/>
</dbReference>
<evidence type="ECO:0000313" key="13">
    <source>
        <dbReference type="EMBL" id="BAE66719.1"/>
    </source>
</evidence>
<keyword evidence="9 11" id="KW-0443">Lipid metabolism</keyword>
<keyword evidence="5 11" id="KW-0963">Cytoplasm</keyword>
<feature type="domain" description="Carrier" evidence="12">
    <location>
        <begin position="68"/>
        <end position="146"/>
    </location>
</feature>
<dbReference type="NCBIfam" id="NF040636">
    <property type="entry name" value="AcpM"/>
    <property type="match status" value="1"/>
</dbReference>
<evidence type="ECO:0000256" key="9">
    <source>
        <dbReference type="ARBA" id="ARBA00023098"/>
    </source>
</evidence>
<proteinExistence type="inferred from homology"/>
<keyword evidence="6 11" id="KW-0444">Lipid biosynthesis</keyword>
<dbReference type="GO" id="GO:0009245">
    <property type="term" value="P:lipid A biosynthetic process"/>
    <property type="evidence" value="ECO:0007669"/>
    <property type="project" value="TreeGrafter"/>
</dbReference>
<evidence type="ECO:0000256" key="1">
    <source>
        <dbReference type="ARBA" id="ARBA00002580"/>
    </source>
</evidence>
<dbReference type="GO" id="GO:0000035">
    <property type="term" value="F:acyl binding"/>
    <property type="evidence" value="ECO:0007669"/>
    <property type="project" value="TreeGrafter"/>
</dbReference>
<name>Q2V0N9_RHOER</name>
<evidence type="ECO:0000256" key="4">
    <source>
        <dbReference type="ARBA" id="ARBA00022450"/>
    </source>
</evidence>
<comment type="pathway">
    <text evidence="11">Lipid metabolism; fatty acid biosynthesis.</text>
</comment>
<comment type="subcellular location">
    <subcellularLocation>
        <location evidence="2 11">Cytoplasm</location>
    </subcellularLocation>
</comment>
<evidence type="ECO:0000256" key="5">
    <source>
        <dbReference type="ARBA" id="ARBA00022490"/>
    </source>
</evidence>
<protein>
    <recommendedName>
        <fullName evidence="11">Acyl carrier protein</fullName>
        <shortName evidence="11">ACP</shortName>
    </recommendedName>
</protein>
<evidence type="ECO:0000256" key="2">
    <source>
        <dbReference type="ARBA" id="ARBA00004496"/>
    </source>
</evidence>
<dbReference type="SUPFAM" id="SSF47336">
    <property type="entry name" value="ACP-like"/>
    <property type="match status" value="2"/>
</dbReference>
<dbReference type="Gene3D" id="1.10.1200.10">
    <property type="entry name" value="ACP-like"/>
    <property type="match status" value="2"/>
</dbReference>
<comment type="similarity">
    <text evidence="3 11">Belongs to the acyl carrier protein (ACP) family.</text>
</comment>
<feature type="modified residue" description="O-(pantetheine 4'-phosphoryl)serine" evidence="11">
    <location>
        <position position="41"/>
    </location>
</feature>
<dbReference type="Pfam" id="PF00550">
    <property type="entry name" value="PP-binding"/>
    <property type="match status" value="2"/>
</dbReference>
<dbReference type="InterPro" id="IPR009081">
    <property type="entry name" value="PP-bd_ACP"/>
</dbReference>
<comment type="function">
    <text evidence="1">Acyl carrier protein involved in meromycolate extension.</text>
</comment>
<dbReference type="NCBIfam" id="NF002147">
    <property type="entry name" value="PRK00982.1-1"/>
    <property type="match status" value="2"/>
</dbReference>
<dbReference type="NCBIfam" id="NF002150">
    <property type="entry name" value="PRK00982.1-4"/>
    <property type="match status" value="1"/>
</dbReference>
<keyword evidence="7 11" id="KW-0597">Phosphoprotein</keyword>
<keyword evidence="10 11" id="KW-0275">Fatty acid biosynthesis</keyword>
<dbReference type="InterPro" id="IPR036736">
    <property type="entry name" value="ACP-like_sf"/>
</dbReference>
<dbReference type="GO" id="GO:0005829">
    <property type="term" value="C:cytosol"/>
    <property type="evidence" value="ECO:0007669"/>
    <property type="project" value="TreeGrafter"/>
</dbReference>
<dbReference type="EMBL" id="AB232582">
    <property type="protein sequence ID" value="BAE66719.1"/>
    <property type="molecule type" value="Genomic_DNA"/>
</dbReference>
<dbReference type="PANTHER" id="PTHR20863">
    <property type="entry name" value="ACYL CARRIER PROTEIN"/>
    <property type="match status" value="1"/>
</dbReference>
<comment type="function">
    <text evidence="11">Carrier of the growing fatty acid chain in fatty acid biosynthesis.</text>
</comment>
<sequence length="156" mass="16866">MAHTQEEIIAELGQIVEEVTGIEPSEVTVDKSFVDDLDIDSLSMVEIAVQTEDKYGVKVPDEDLAGLRTVGEIIAELGQIVEEVTGIEPSEVTVDKSFVDDLDIDSLSMVEIAVQTEDKYGVKVPDEDLAGLRTVGDIVAYIQKLEAEGAEAKNAE</sequence>
<dbReference type="InterPro" id="IPR003231">
    <property type="entry name" value="ACP"/>
</dbReference>
<organism evidence="13">
    <name type="scientific">Rhodococcus erythropolis</name>
    <name type="common">Arthrobacter picolinophilus</name>
    <dbReference type="NCBI Taxonomy" id="1833"/>
    <lineage>
        <taxon>Bacteria</taxon>
        <taxon>Bacillati</taxon>
        <taxon>Actinomycetota</taxon>
        <taxon>Actinomycetes</taxon>
        <taxon>Mycobacteriales</taxon>
        <taxon>Nocardiaceae</taxon>
        <taxon>Rhodococcus</taxon>
        <taxon>Rhodococcus erythropolis group</taxon>
    </lineage>
</organism>
<evidence type="ECO:0000259" key="12">
    <source>
        <dbReference type="PROSITE" id="PS50075"/>
    </source>
</evidence>
<keyword evidence="8 11" id="KW-0276">Fatty acid metabolism</keyword>